<protein>
    <recommendedName>
        <fullName evidence="4">CDP-alcohol phosphatidyltransferase family protein</fullName>
    </recommendedName>
</protein>
<evidence type="ECO:0000256" key="1">
    <source>
        <dbReference type="SAM" id="Phobius"/>
    </source>
</evidence>
<reference evidence="2 3" key="1">
    <citation type="submission" date="2022-08" db="EMBL/GenBank/DDBJ databases">
        <title>Polyphasic taxonomy analysis of Qipengyuania sp.RS5-5.</title>
        <authorList>
            <person name="Xamxidin M."/>
            <person name="Wu M."/>
        </authorList>
    </citation>
    <scope>NUCLEOTIDE SEQUENCE [LARGE SCALE GENOMIC DNA]</scope>
    <source>
        <strain evidence="2 3">RS5-5</strain>
    </source>
</reference>
<proteinExistence type="predicted"/>
<dbReference type="EMBL" id="JANKHH010000004">
    <property type="protein sequence ID" value="MCR2833749.1"/>
    <property type="molecule type" value="Genomic_DNA"/>
</dbReference>
<organism evidence="2 3">
    <name type="scientific">Parerythrobacter lacustris</name>
    <dbReference type="NCBI Taxonomy" id="2969984"/>
    <lineage>
        <taxon>Bacteria</taxon>
        <taxon>Pseudomonadati</taxon>
        <taxon>Pseudomonadota</taxon>
        <taxon>Alphaproteobacteria</taxon>
        <taxon>Sphingomonadales</taxon>
        <taxon>Erythrobacteraceae</taxon>
        <taxon>Parerythrobacter</taxon>
    </lineage>
</organism>
<gene>
    <name evidence="2" type="ORF">NSO95_07300</name>
</gene>
<feature type="transmembrane region" description="Helical" evidence="1">
    <location>
        <begin position="245"/>
        <end position="263"/>
    </location>
</feature>
<evidence type="ECO:0000313" key="3">
    <source>
        <dbReference type="Proteomes" id="UP001206067"/>
    </source>
</evidence>
<keyword evidence="1" id="KW-1133">Transmembrane helix</keyword>
<sequence length="316" mass="33336">MSSADRLLVLTEGIVIDPDAADMLKSGKPAIVSAPPEKAIPLGYERIDRDRAWAGAMILRGSTVERLSELSDDIDCISSLLRLGLQTGTPVVPIDPGALATQKWCMVKDSTKAQDWTRIRVERSIQPEGWWWPANALADRAARALAIAKGPPDAARWAARGATILLLAAGVLGAWFEYPVAGFCAIAAAALAGRVDGALASIRAFGCGDSKALVAWNNCRDGLVDFTLVVAIGLAVPSYSNLDAVFAAAMIIGLLRLASLIPGPLRVMLLEDRAVIAIMLAVAAAALLVLPAIQLLSLLVLGLILLPLVRARLTRA</sequence>
<evidence type="ECO:0000313" key="2">
    <source>
        <dbReference type="EMBL" id="MCR2833749.1"/>
    </source>
</evidence>
<dbReference type="Proteomes" id="UP001206067">
    <property type="component" value="Unassembled WGS sequence"/>
</dbReference>
<comment type="caution">
    <text evidence="2">The sequence shown here is derived from an EMBL/GenBank/DDBJ whole genome shotgun (WGS) entry which is preliminary data.</text>
</comment>
<keyword evidence="1" id="KW-0812">Transmembrane</keyword>
<name>A0ABT1XQ10_9SPHN</name>
<evidence type="ECO:0008006" key="4">
    <source>
        <dbReference type="Google" id="ProtNLM"/>
    </source>
</evidence>
<feature type="transmembrane region" description="Helical" evidence="1">
    <location>
        <begin position="180"/>
        <end position="202"/>
    </location>
</feature>
<accession>A0ABT1XQ10</accession>
<keyword evidence="3" id="KW-1185">Reference proteome</keyword>
<dbReference type="RefSeq" id="WP_257595528.1">
    <property type="nucleotide sequence ID" value="NZ_JANKHH010000004.1"/>
</dbReference>
<feature type="transmembrane region" description="Helical" evidence="1">
    <location>
        <begin position="275"/>
        <end position="306"/>
    </location>
</feature>
<keyword evidence="1" id="KW-0472">Membrane</keyword>